<protein>
    <recommendedName>
        <fullName evidence="4">Solute-binding protein family 3/N-terminal domain-containing protein</fullName>
    </recommendedName>
</protein>
<gene>
    <name evidence="2" type="ORF">MTBPR1_20329</name>
</gene>
<dbReference type="AlphaFoldDB" id="A0A1C3RGS9"/>
<dbReference type="STRING" id="1867952.MTBPR1_20329"/>
<dbReference type="RefSeq" id="WP_069188566.1">
    <property type="nucleotide sequence ID" value="NZ_FLYE01000012.1"/>
</dbReference>
<evidence type="ECO:0000256" key="1">
    <source>
        <dbReference type="SAM" id="SignalP"/>
    </source>
</evidence>
<name>A0A1C3RGS9_9PROT</name>
<accession>A0A1C3RGS9</accession>
<organism evidence="2 3">
    <name type="scientific">Candidatus Terasakiella magnetica</name>
    <dbReference type="NCBI Taxonomy" id="1867952"/>
    <lineage>
        <taxon>Bacteria</taxon>
        <taxon>Pseudomonadati</taxon>
        <taxon>Pseudomonadota</taxon>
        <taxon>Alphaproteobacteria</taxon>
        <taxon>Rhodospirillales</taxon>
        <taxon>Terasakiellaceae</taxon>
        <taxon>Terasakiella</taxon>
    </lineage>
</organism>
<sequence length="290" mass="34102">MRFVLLVFLFFSCLSTAQAKESITWFIWDLPPEFVKAGKWKNQGYGDKFLKYFMTHLPDYDHKIQRVNIPRWSSEVLKPQRCSAHLWGGFFPGQLVESKPYSFTPPHVLIFHKRHAKRIGSPGSTVSIGELLKQSDLKLIIQKINFNEDAKQTRYPVLFPWLKPYMGQKNLIELSGGRNDVDLRLLKSGRADYTIGYPTTITTQQRVFGIENEYVSYNIREHYLFKKVYVACNNSDFGKEVIAKVNKILTKETLRTFLGYHEEWNDNDPYFRQTYTDYFINDKELLRVID</sequence>
<dbReference type="GO" id="GO:0005975">
    <property type="term" value="P:carbohydrate metabolic process"/>
    <property type="evidence" value="ECO:0007669"/>
    <property type="project" value="InterPro"/>
</dbReference>
<dbReference type="GO" id="GO:0004553">
    <property type="term" value="F:hydrolase activity, hydrolyzing O-glycosyl compounds"/>
    <property type="evidence" value="ECO:0007669"/>
    <property type="project" value="InterPro"/>
</dbReference>
<evidence type="ECO:0008006" key="4">
    <source>
        <dbReference type="Google" id="ProtNLM"/>
    </source>
</evidence>
<feature type="signal peptide" evidence="1">
    <location>
        <begin position="1"/>
        <end position="19"/>
    </location>
</feature>
<evidence type="ECO:0000313" key="3">
    <source>
        <dbReference type="Proteomes" id="UP000231658"/>
    </source>
</evidence>
<feature type="chain" id="PRO_5008680741" description="Solute-binding protein family 3/N-terminal domain-containing protein" evidence="1">
    <location>
        <begin position="20"/>
        <end position="290"/>
    </location>
</feature>
<dbReference type="EMBL" id="FLYE01000012">
    <property type="protein sequence ID" value="SCA56481.1"/>
    <property type="molecule type" value="Genomic_DNA"/>
</dbReference>
<keyword evidence="3" id="KW-1185">Reference proteome</keyword>
<keyword evidence="1" id="KW-0732">Signal</keyword>
<evidence type="ECO:0000313" key="2">
    <source>
        <dbReference type="EMBL" id="SCA56481.1"/>
    </source>
</evidence>
<reference evidence="2 3" key="1">
    <citation type="submission" date="2016-07" db="EMBL/GenBank/DDBJ databases">
        <authorList>
            <person name="Lefevre C.T."/>
        </authorList>
    </citation>
    <scope>NUCLEOTIDE SEQUENCE [LARGE SCALE GENOMIC DNA]</scope>
    <source>
        <strain evidence="2">PR1</strain>
    </source>
</reference>
<dbReference type="Proteomes" id="UP000231658">
    <property type="component" value="Unassembled WGS sequence"/>
</dbReference>
<dbReference type="OrthoDB" id="8480452at2"/>
<proteinExistence type="predicted"/>